<gene>
    <name evidence="2" type="ORF">GPUH_LOCUS1380</name>
</gene>
<evidence type="ECO:0000313" key="4">
    <source>
        <dbReference type="WBParaSite" id="GPUH_0000138201-mRNA-1"/>
    </source>
</evidence>
<evidence type="ECO:0000313" key="2">
    <source>
        <dbReference type="EMBL" id="VDK29920.1"/>
    </source>
</evidence>
<dbReference type="Proteomes" id="UP000271098">
    <property type="component" value="Unassembled WGS sequence"/>
</dbReference>
<keyword evidence="1" id="KW-0472">Membrane</keyword>
<keyword evidence="3" id="KW-1185">Reference proteome</keyword>
<dbReference type="OrthoDB" id="5868263at2759"/>
<dbReference type="EMBL" id="UYRT01001645">
    <property type="protein sequence ID" value="VDK29920.1"/>
    <property type="molecule type" value="Genomic_DNA"/>
</dbReference>
<reference evidence="4" key="1">
    <citation type="submission" date="2016-06" db="UniProtKB">
        <authorList>
            <consortium name="WormBaseParasite"/>
        </authorList>
    </citation>
    <scope>IDENTIFICATION</scope>
</reference>
<accession>A0A183CY39</accession>
<organism evidence="4">
    <name type="scientific">Gongylonema pulchrum</name>
    <dbReference type="NCBI Taxonomy" id="637853"/>
    <lineage>
        <taxon>Eukaryota</taxon>
        <taxon>Metazoa</taxon>
        <taxon>Ecdysozoa</taxon>
        <taxon>Nematoda</taxon>
        <taxon>Chromadorea</taxon>
        <taxon>Rhabditida</taxon>
        <taxon>Spirurina</taxon>
        <taxon>Spiruromorpha</taxon>
        <taxon>Spiruroidea</taxon>
        <taxon>Gongylonematidae</taxon>
        <taxon>Gongylonema</taxon>
    </lineage>
</organism>
<keyword evidence="1" id="KW-1133">Transmembrane helix</keyword>
<evidence type="ECO:0000313" key="3">
    <source>
        <dbReference type="Proteomes" id="UP000271098"/>
    </source>
</evidence>
<proteinExistence type="predicted"/>
<keyword evidence="1" id="KW-0812">Transmembrane</keyword>
<sequence length="214" mass="24275">MALKRSAAAGITASQGSVFPSPFLLCYKMFHTRPSQRRNVFLNILSLVGAYWIITTLISFSNNDMDNHVVDARAEAMLKEPLGRQLQENGNLLPDDSKQQLDKPVSANANYQQILRARRNHQDAEKIAEEEKFLKKTSIFEKITGEDNNGLEKPNIPQPRRFIYMESSPIYKKDDPNQPGEYGAAVSIDKNVSRDLGVFCRMDWSRNLPNKLTS</sequence>
<dbReference type="AlphaFoldDB" id="A0A183CY39"/>
<feature type="transmembrane region" description="Helical" evidence="1">
    <location>
        <begin position="39"/>
        <end position="60"/>
    </location>
</feature>
<protein>
    <submittedName>
        <fullName evidence="4">CLAVATA3/ESR (CLE)-related protein</fullName>
    </submittedName>
</protein>
<dbReference type="WBParaSite" id="GPUH_0000138201-mRNA-1">
    <property type="protein sequence ID" value="GPUH_0000138201-mRNA-1"/>
    <property type="gene ID" value="GPUH_0000138201"/>
</dbReference>
<evidence type="ECO:0000256" key="1">
    <source>
        <dbReference type="SAM" id="Phobius"/>
    </source>
</evidence>
<reference evidence="2 3" key="2">
    <citation type="submission" date="2018-11" db="EMBL/GenBank/DDBJ databases">
        <authorList>
            <consortium name="Pathogen Informatics"/>
        </authorList>
    </citation>
    <scope>NUCLEOTIDE SEQUENCE [LARGE SCALE GENOMIC DNA]</scope>
</reference>
<name>A0A183CY39_9BILA</name>